<proteinExistence type="inferred from homology"/>
<dbReference type="InterPro" id="IPR003593">
    <property type="entry name" value="AAA+_ATPase"/>
</dbReference>
<dbReference type="CDD" id="cd03230">
    <property type="entry name" value="ABC_DR_subfamily_A"/>
    <property type="match status" value="1"/>
</dbReference>
<sequence length="305" mass="33650">MSPVVDIRSLTKRYGKARGVEDVTFQVEQGEIFGFIGPNGAGKTTTIRTLLGFLRPTSGSARIFDLDVVSQGQEIKKRIGYLPADVNYYDDMRAGELLDLSARFHGVAASARIAELSQALGLDLGKRIRSLSTGNRKKVGIVQALLHEPDLLILDEPTSGLDPLVQHTFFELLRAEKEQGRTIFFSSHVLSEVQRLCDRVAIIRDGRIIDVERVDGLGVGQYKRVRVKLRNPGATLDLPGAHRPAGPGADVELIYRGGIDDLVKQLARHEVEDVWIEDPPLEEIFLHYYQGDAERSAADGDGVAR</sequence>
<dbReference type="InterPro" id="IPR003439">
    <property type="entry name" value="ABC_transporter-like_ATP-bd"/>
</dbReference>
<comment type="similarity">
    <text evidence="2">Belongs to the ABC transporter superfamily.</text>
</comment>
<evidence type="ECO:0000256" key="3">
    <source>
        <dbReference type="ARBA" id="ARBA00022448"/>
    </source>
</evidence>
<dbReference type="InterPro" id="IPR027417">
    <property type="entry name" value="P-loop_NTPase"/>
</dbReference>
<accession>A0A7D6G9Z9</accession>
<keyword evidence="6" id="KW-0046">Antibiotic resistance</keyword>
<reference evidence="8" key="1">
    <citation type="submission" date="2020-08" db="EMBL/GenBank/DDBJ databases">
        <title>A bifunctional nitrone conjugated secondary metabolite targeting the ribosome.</title>
        <authorList>
            <person name="Limbrick E.M."/>
            <person name="Graf M."/>
            <person name="Derewacz D.K."/>
            <person name="Nguyen F."/>
            <person name="Spraggins J.M."/>
            <person name="Wieland M."/>
            <person name="Ynigez-Gutierrez A.E."/>
            <person name="Reisman B.J."/>
            <person name="Zinshteyn B."/>
            <person name="McCulloch K."/>
            <person name="Iverson T.M."/>
            <person name="Green R."/>
            <person name="Wilson D.N."/>
            <person name="Bachmann B.O."/>
        </authorList>
    </citation>
    <scope>NUCLEOTIDE SEQUENCE</scope>
    <source>
        <strain evidence="8">Africana</strain>
    </source>
</reference>
<dbReference type="AlphaFoldDB" id="A0A7D6G9Z9"/>
<keyword evidence="4" id="KW-0547">Nucleotide-binding</keyword>
<dbReference type="EMBL" id="CP058905">
    <property type="protein sequence ID" value="QLK00623.1"/>
    <property type="molecule type" value="Genomic_DNA"/>
</dbReference>
<evidence type="ECO:0000259" key="7">
    <source>
        <dbReference type="PROSITE" id="PS50893"/>
    </source>
</evidence>
<evidence type="ECO:0000256" key="6">
    <source>
        <dbReference type="ARBA" id="ARBA00023251"/>
    </source>
</evidence>
<evidence type="ECO:0000256" key="4">
    <source>
        <dbReference type="ARBA" id="ARBA00022741"/>
    </source>
</evidence>
<gene>
    <name evidence="8" type="ORF">HZU44_11815</name>
</gene>
<keyword evidence="5 8" id="KW-0067">ATP-binding</keyword>
<evidence type="ECO:0000256" key="2">
    <source>
        <dbReference type="ARBA" id="ARBA00005417"/>
    </source>
</evidence>
<dbReference type="Gene3D" id="3.40.50.300">
    <property type="entry name" value="P-loop containing nucleotide triphosphate hydrolases"/>
    <property type="match status" value="1"/>
</dbReference>
<comment type="subcellular location">
    <subcellularLocation>
        <location evidence="1">Cell membrane</location>
        <topology evidence="1">Peripheral membrane protein</topology>
    </subcellularLocation>
</comment>
<dbReference type="GO" id="GO:0005524">
    <property type="term" value="F:ATP binding"/>
    <property type="evidence" value="ECO:0007669"/>
    <property type="project" value="UniProtKB-KW"/>
</dbReference>
<dbReference type="GO" id="GO:0016887">
    <property type="term" value="F:ATP hydrolysis activity"/>
    <property type="evidence" value="ECO:0007669"/>
    <property type="project" value="InterPro"/>
</dbReference>
<dbReference type="SUPFAM" id="SSF52540">
    <property type="entry name" value="P-loop containing nucleoside triphosphate hydrolases"/>
    <property type="match status" value="1"/>
</dbReference>
<evidence type="ECO:0000256" key="1">
    <source>
        <dbReference type="ARBA" id="ARBA00004202"/>
    </source>
</evidence>
<dbReference type="GO" id="GO:0046677">
    <property type="term" value="P:response to antibiotic"/>
    <property type="evidence" value="ECO:0007669"/>
    <property type="project" value="UniProtKB-KW"/>
</dbReference>
<protein>
    <submittedName>
        <fullName evidence="8">ABC transporter ATP-binding protein</fullName>
    </submittedName>
</protein>
<dbReference type="InterPro" id="IPR050763">
    <property type="entry name" value="ABC_transporter_ATP-binding"/>
</dbReference>
<name>A0A7D6G9Z9_9ACTN</name>
<dbReference type="PANTHER" id="PTHR42711">
    <property type="entry name" value="ABC TRANSPORTER ATP-BINDING PROTEIN"/>
    <property type="match status" value="1"/>
</dbReference>
<dbReference type="GO" id="GO:0005886">
    <property type="term" value="C:plasma membrane"/>
    <property type="evidence" value="ECO:0007669"/>
    <property type="project" value="UniProtKB-SubCell"/>
</dbReference>
<keyword evidence="3" id="KW-0813">Transport</keyword>
<feature type="domain" description="ABC transporter" evidence="7">
    <location>
        <begin position="5"/>
        <end position="230"/>
    </location>
</feature>
<dbReference type="SMART" id="SM00382">
    <property type="entry name" value="AAA"/>
    <property type="match status" value="1"/>
</dbReference>
<dbReference type="Pfam" id="PF00005">
    <property type="entry name" value="ABC_tran"/>
    <property type="match status" value="1"/>
</dbReference>
<dbReference type="PANTHER" id="PTHR42711:SF5">
    <property type="entry name" value="ABC TRANSPORTER ATP-BINDING PROTEIN NATA"/>
    <property type="match status" value="1"/>
</dbReference>
<evidence type="ECO:0000256" key="5">
    <source>
        <dbReference type="ARBA" id="ARBA00022840"/>
    </source>
</evidence>
<dbReference type="PROSITE" id="PS50893">
    <property type="entry name" value="ABC_TRANSPORTER_2"/>
    <property type="match status" value="1"/>
</dbReference>
<evidence type="ECO:0000313" key="8">
    <source>
        <dbReference type="EMBL" id="QLK00623.1"/>
    </source>
</evidence>
<organism evidence="8">
    <name type="scientific">Micromonospora carbonacea</name>
    <dbReference type="NCBI Taxonomy" id="47853"/>
    <lineage>
        <taxon>Bacteria</taxon>
        <taxon>Bacillati</taxon>
        <taxon>Actinomycetota</taxon>
        <taxon>Actinomycetes</taxon>
        <taxon>Micromonosporales</taxon>
        <taxon>Micromonosporaceae</taxon>
        <taxon>Micromonospora</taxon>
    </lineage>
</organism>